<protein>
    <recommendedName>
        <fullName evidence="1">CobQ/CobB/MinD/ParA nucleotide binding domain-containing protein</fullName>
    </recommendedName>
</protein>
<evidence type="ECO:0000313" key="2">
    <source>
        <dbReference type="EMBL" id="GAG41612.1"/>
    </source>
</evidence>
<reference evidence="2" key="1">
    <citation type="journal article" date="2014" name="Front. Microbiol.">
        <title>High frequency of phylogenetically diverse reductive dehalogenase-homologous genes in deep subseafloor sedimentary metagenomes.</title>
        <authorList>
            <person name="Kawai M."/>
            <person name="Futagami T."/>
            <person name="Toyoda A."/>
            <person name="Takaki Y."/>
            <person name="Nishi S."/>
            <person name="Hori S."/>
            <person name="Arai W."/>
            <person name="Tsubouchi T."/>
            <person name="Morono Y."/>
            <person name="Uchiyama I."/>
            <person name="Ito T."/>
            <person name="Fujiyama A."/>
            <person name="Inagaki F."/>
            <person name="Takami H."/>
        </authorList>
    </citation>
    <scope>NUCLEOTIDE SEQUENCE</scope>
    <source>
        <strain evidence="2">Expedition CK06-06</strain>
    </source>
</reference>
<feature type="non-terminal residue" evidence="2">
    <location>
        <position position="133"/>
    </location>
</feature>
<evidence type="ECO:0000259" key="1">
    <source>
        <dbReference type="Pfam" id="PF01656"/>
    </source>
</evidence>
<dbReference type="InterPro" id="IPR004484">
    <property type="entry name" value="CbiA/CobB_synth"/>
</dbReference>
<organism evidence="2">
    <name type="scientific">marine sediment metagenome</name>
    <dbReference type="NCBI Taxonomy" id="412755"/>
    <lineage>
        <taxon>unclassified sequences</taxon>
        <taxon>metagenomes</taxon>
        <taxon>ecological metagenomes</taxon>
    </lineage>
</organism>
<name>X0Y2L3_9ZZZZ</name>
<accession>X0Y2L3</accession>
<dbReference type="AlphaFoldDB" id="X0Y2L3"/>
<dbReference type="Pfam" id="PF01656">
    <property type="entry name" value="CbiA"/>
    <property type="match status" value="1"/>
</dbReference>
<proteinExistence type="predicted"/>
<gene>
    <name evidence="2" type="ORF">S01H1_64380</name>
</gene>
<dbReference type="InterPro" id="IPR027417">
    <property type="entry name" value="P-loop_NTPase"/>
</dbReference>
<dbReference type="EMBL" id="BARS01042431">
    <property type="protein sequence ID" value="GAG41612.1"/>
    <property type="molecule type" value="Genomic_DNA"/>
</dbReference>
<dbReference type="Gene3D" id="3.40.50.300">
    <property type="entry name" value="P-loop containing nucleotide triphosphate hydrolases"/>
    <property type="match status" value="1"/>
</dbReference>
<comment type="caution">
    <text evidence="2">The sequence shown here is derived from an EMBL/GenBank/DDBJ whole genome shotgun (WGS) entry which is preliminary data.</text>
</comment>
<dbReference type="GO" id="GO:0042242">
    <property type="term" value="F:cobyrinic acid a,c-diamide synthase activity"/>
    <property type="evidence" value="ECO:0007669"/>
    <property type="project" value="InterPro"/>
</dbReference>
<dbReference type="PANTHER" id="PTHR43873">
    <property type="entry name" value="COBYRINATE A,C-DIAMIDE SYNTHASE"/>
    <property type="match status" value="1"/>
</dbReference>
<feature type="domain" description="CobQ/CobB/MinD/ParA nucleotide binding" evidence="1">
    <location>
        <begin position="12"/>
        <end position="53"/>
    </location>
</feature>
<dbReference type="SUPFAM" id="SSF52540">
    <property type="entry name" value="P-loop containing nucleoside triphosphate hydrolases"/>
    <property type="match status" value="1"/>
</dbReference>
<dbReference type="PANTHER" id="PTHR43873:SF1">
    <property type="entry name" value="COBYRINATE A,C-DIAMIDE SYNTHASE"/>
    <property type="match status" value="1"/>
</dbReference>
<sequence length="133" mass="13806">MTGTNPRKLPRLTIAGLAGDTGKTLLSLGVTKSLRARGLEVAPFKKGPDFIDAQWLGQAAGSEARNLDTFLMSSESILLSLSRAAGRGADIAVVEGNRGLFDGMDAKGSHSTAQLSKLIGAPVVLVIDTTKVT</sequence>
<dbReference type="InterPro" id="IPR002586">
    <property type="entry name" value="CobQ/CobB/MinD/ParA_Nub-bd_dom"/>
</dbReference>